<evidence type="ECO:0000313" key="1">
    <source>
        <dbReference type="EMBL" id="CWQ21992.1"/>
    </source>
</evidence>
<organism evidence="1 2">
    <name type="scientific">Neisseria meningitidis</name>
    <dbReference type="NCBI Taxonomy" id="487"/>
    <lineage>
        <taxon>Bacteria</taxon>
        <taxon>Pseudomonadati</taxon>
        <taxon>Pseudomonadota</taxon>
        <taxon>Betaproteobacteria</taxon>
        <taxon>Neisseriales</taxon>
        <taxon>Neisseriaceae</taxon>
        <taxon>Neisseria</taxon>
    </lineage>
</organism>
<accession>A0AB33TZ41</accession>
<name>A0AB33TZ41_NEIME</name>
<dbReference type="AlphaFoldDB" id="A0AB33TZ41"/>
<comment type="caution">
    <text evidence="1">The sequence shown here is derived from an EMBL/GenBank/DDBJ whole genome shotgun (WGS) entry which is preliminary data.</text>
</comment>
<reference evidence="1 2" key="1">
    <citation type="submission" date="2016-02" db="EMBL/GenBank/DDBJ databases">
        <authorList>
            <consortium name="Pathogen Informatics"/>
        </authorList>
    </citation>
    <scope>NUCLEOTIDE SEQUENCE [LARGE SCALE GENOMIC DNA]</scope>
    <source>
        <strain evidence="1 2">2842STDY5881269</strain>
    </source>
</reference>
<dbReference type="EMBL" id="FEVP01000067">
    <property type="protein sequence ID" value="CWQ21992.1"/>
    <property type="molecule type" value="Genomic_DNA"/>
</dbReference>
<dbReference type="Proteomes" id="UP000072443">
    <property type="component" value="Unassembled WGS sequence"/>
</dbReference>
<gene>
    <name evidence="1" type="ORF">ERS514591_02165</name>
</gene>
<sequence length="186" mass="22413">MPGLAGLILPKLLARNWEGRQPMENRFAKIVKDIFSFTQFVSEAENKIPNQSSRYYDCWWELEILNASALEDWEISGKPEKWEKWTEKYQTEALQSVKHLFAEEVPENNIVCDISHFLHFADWAEADIPNQSRLYAEYWWEMEIFKMSVLEDWERSGKPLDWEKWQRQYRSEAFELVKKLNRSKQE</sequence>
<evidence type="ECO:0000313" key="2">
    <source>
        <dbReference type="Proteomes" id="UP000072443"/>
    </source>
</evidence>
<protein>
    <submittedName>
        <fullName evidence="1">Uncharacterized protein</fullName>
    </submittedName>
</protein>
<proteinExistence type="predicted"/>